<dbReference type="AlphaFoldDB" id="A0A2D0JMD7"/>
<dbReference type="SUPFAM" id="SSF141452">
    <property type="entry name" value="Hcp1-like"/>
    <property type="match status" value="1"/>
</dbReference>
<evidence type="ECO:0000313" key="1">
    <source>
        <dbReference type="EMBL" id="PHM47472.1"/>
    </source>
</evidence>
<evidence type="ECO:0000313" key="2">
    <source>
        <dbReference type="Proteomes" id="UP000221980"/>
    </source>
</evidence>
<accession>A0A2D0JMD7</accession>
<dbReference type="Proteomes" id="UP000221980">
    <property type="component" value="Unassembled WGS sequence"/>
</dbReference>
<keyword evidence="2" id="KW-1185">Reference proteome</keyword>
<name>A0A2D0JMD7_9GAMM</name>
<sequence>MSVPFNNFFLKVDKIAGESLDSDHKDWINIFSSSICLSNAVSSVVTGGHAGRGYISPLIFYTEFNKATVSILASMFRKTTHAWAVIERCVSGSGDKSLPIERFIFIDVVFDTSDVNISPDSSGISLAITAKKFGFAYFPQNDQGVQQAAVAFSYDLTSGKEVTISTLGDLGAHKGSAPSAS</sequence>
<protein>
    <submittedName>
        <fullName evidence="1">Secretion system effector of SST VI cluster</fullName>
    </submittedName>
</protein>
<dbReference type="InterPro" id="IPR036624">
    <property type="entry name" value="Hcp1-lik_sf"/>
</dbReference>
<gene>
    <name evidence="1" type="ORF">Xmir_03214</name>
</gene>
<dbReference type="InterPro" id="IPR008514">
    <property type="entry name" value="T6SS_Hcp"/>
</dbReference>
<dbReference type="RefSeq" id="WP_099115188.1">
    <property type="nucleotide sequence ID" value="NZ_CAWNQI010000049.1"/>
</dbReference>
<dbReference type="Gene3D" id="2.30.110.20">
    <property type="entry name" value="Hcp1-like"/>
    <property type="match status" value="1"/>
</dbReference>
<dbReference type="OrthoDB" id="4865570at2"/>
<dbReference type="Pfam" id="PF05638">
    <property type="entry name" value="T6SS_HCP"/>
    <property type="match status" value="1"/>
</dbReference>
<dbReference type="EMBL" id="NITZ01000018">
    <property type="protein sequence ID" value="PHM47472.1"/>
    <property type="molecule type" value="Genomic_DNA"/>
</dbReference>
<organism evidence="1 2">
    <name type="scientific">Xenorhabdus miraniensis</name>
    <dbReference type="NCBI Taxonomy" id="351674"/>
    <lineage>
        <taxon>Bacteria</taxon>
        <taxon>Pseudomonadati</taxon>
        <taxon>Pseudomonadota</taxon>
        <taxon>Gammaproteobacteria</taxon>
        <taxon>Enterobacterales</taxon>
        <taxon>Morganellaceae</taxon>
        <taxon>Xenorhabdus</taxon>
    </lineage>
</organism>
<reference evidence="1 2" key="1">
    <citation type="journal article" date="2017" name="Nat. Microbiol.">
        <title>Natural product diversity associated with the nematode symbionts Photorhabdus and Xenorhabdus.</title>
        <authorList>
            <person name="Tobias N.J."/>
            <person name="Wolff H."/>
            <person name="Djahanschiri B."/>
            <person name="Grundmann F."/>
            <person name="Kronenwerth M."/>
            <person name="Shi Y.M."/>
            <person name="Simonyi S."/>
            <person name="Grun P."/>
            <person name="Shapiro-Ilan D."/>
            <person name="Pidot S.J."/>
            <person name="Stinear T.P."/>
            <person name="Ebersberger I."/>
            <person name="Bode H.B."/>
        </authorList>
    </citation>
    <scope>NUCLEOTIDE SEQUENCE [LARGE SCALE GENOMIC DNA]</scope>
    <source>
        <strain evidence="1 2">DSM 17902</strain>
    </source>
</reference>
<proteinExistence type="predicted"/>
<comment type="caution">
    <text evidence="1">The sequence shown here is derived from an EMBL/GenBank/DDBJ whole genome shotgun (WGS) entry which is preliminary data.</text>
</comment>